<evidence type="ECO:0000313" key="2">
    <source>
        <dbReference type="EMBL" id="RRT55778.1"/>
    </source>
</evidence>
<reference evidence="2 3" key="1">
    <citation type="journal article" date="2014" name="Agronomy (Basel)">
        <title>A Draft Genome Sequence for Ensete ventricosum, the Drought-Tolerant Tree Against Hunger.</title>
        <authorList>
            <person name="Harrison J."/>
            <person name="Moore K.A."/>
            <person name="Paszkiewicz K."/>
            <person name="Jones T."/>
            <person name="Grant M."/>
            <person name="Ambacheew D."/>
            <person name="Muzemil S."/>
            <person name="Studholme D.J."/>
        </authorList>
    </citation>
    <scope>NUCLEOTIDE SEQUENCE [LARGE SCALE GENOMIC DNA]</scope>
</reference>
<feature type="compositionally biased region" description="Acidic residues" evidence="1">
    <location>
        <begin position="100"/>
        <end position="113"/>
    </location>
</feature>
<comment type="caution">
    <text evidence="2">The sequence shown here is derived from an EMBL/GenBank/DDBJ whole genome shotgun (WGS) entry which is preliminary data.</text>
</comment>
<dbReference type="EMBL" id="AMZH03009935">
    <property type="protein sequence ID" value="RRT55778.1"/>
    <property type="molecule type" value="Genomic_DNA"/>
</dbReference>
<organism evidence="2 3">
    <name type="scientific">Ensete ventricosum</name>
    <name type="common">Abyssinian banana</name>
    <name type="synonym">Musa ensete</name>
    <dbReference type="NCBI Taxonomy" id="4639"/>
    <lineage>
        <taxon>Eukaryota</taxon>
        <taxon>Viridiplantae</taxon>
        <taxon>Streptophyta</taxon>
        <taxon>Embryophyta</taxon>
        <taxon>Tracheophyta</taxon>
        <taxon>Spermatophyta</taxon>
        <taxon>Magnoliopsida</taxon>
        <taxon>Liliopsida</taxon>
        <taxon>Zingiberales</taxon>
        <taxon>Musaceae</taxon>
        <taxon>Ensete</taxon>
    </lineage>
</organism>
<dbReference type="Proteomes" id="UP000287651">
    <property type="component" value="Unassembled WGS sequence"/>
</dbReference>
<dbReference type="AlphaFoldDB" id="A0A426YVM3"/>
<name>A0A426YVM3_ENSVE</name>
<sequence>SSSSILAGADAKALQALEAMKSTHDARQSSNWMGVFWSCFLDPDFNTATPASTAYLYTLLSEVLMDGAAKAMVLVPTSVSSASGPTPGVEIELDPFASLPEDDDVPMADEQPFDDSLPSPEE</sequence>
<feature type="non-terminal residue" evidence="2">
    <location>
        <position position="1"/>
    </location>
</feature>
<feature type="region of interest" description="Disordered" evidence="1">
    <location>
        <begin position="79"/>
        <end position="122"/>
    </location>
</feature>
<accession>A0A426YVM3</accession>
<evidence type="ECO:0000313" key="3">
    <source>
        <dbReference type="Proteomes" id="UP000287651"/>
    </source>
</evidence>
<gene>
    <name evidence="2" type="ORF">B296_00023359</name>
</gene>
<protein>
    <submittedName>
        <fullName evidence="2">Uncharacterized protein</fullName>
    </submittedName>
</protein>
<proteinExistence type="predicted"/>
<evidence type="ECO:0000256" key="1">
    <source>
        <dbReference type="SAM" id="MobiDB-lite"/>
    </source>
</evidence>